<dbReference type="AlphaFoldDB" id="A0A7W6DPU1"/>
<keyword evidence="4 7" id="KW-0418">Kinase</keyword>
<dbReference type="PANTHER" id="PTHR10534:SF2">
    <property type="entry name" value="PYRIDOXAL KINASE"/>
    <property type="match status" value="1"/>
</dbReference>
<evidence type="ECO:0000313" key="8">
    <source>
        <dbReference type="Proteomes" id="UP000541426"/>
    </source>
</evidence>
<dbReference type="InterPro" id="IPR004625">
    <property type="entry name" value="PyrdxlKinase"/>
</dbReference>
<evidence type="ECO:0000256" key="2">
    <source>
        <dbReference type="ARBA" id="ARBA00022679"/>
    </source>
</evidence>
<dbReference type="GO" id="GO:0009443">
    <property type="term" value="P:pyridoxal 5'-phosphate salvage"/>
    <property type="evidence" value="ECO:0007669"/>
    <property type="project" value="InterPro"/>
</dbReference>
<dbReference type="SUPFAM" id="SSF53613">
    <property type="entry name" value="Ribokinase-like"/>
    <property type="match status" value="1"/>
</dbReference>
<evidence type="ECO:0000259" key="6">
    <source>
        <dbReference type="Pfam" id="PF08543"/>
    </source>
</evidence>
<dbReference type="Gene3D" id="3.40.1190.20">
    <property type="match status" value="1"/>
</dbReference>
<dbReference type="PANTHER" id="PTHR10534">
    <property type="entry name" value="PYRIDOXAL KINASE"/>
    <property type="match status" value="1"/>
</dbReference>
<evidence type="ECO:0000256" key="1">
    <source>
        <dbReference type="ARBA" id="ARBA00012104"/>
    </source>
</evidence>
<feature type="domain" description="Pyridoxamine kinase/Phosphomethylpyrimidine kinase" evidence="6">
    <location>
        <begin position="54"/>
        <end position="168"/>
    </location>
</feature>
<reference evidence="7 8" key="1">
    <citation type="submission" date="2020-08" db="EMBL/GenBank/DDBJ databases">
        <title>Genomic Encyclopedia of Type Strains, Phase IV (KMG-IV): sequencing the most valuable type-strain genomes for metagenomic binning, comparative biology and taxonomic classification.</title>
        <authorList>
            <person name="Goeker M."/>
        </authorList>
    </citation>
    <scope>NUCLEOTIDE SEQUENCE [LARGE SCALE GENOMIC DNA]</scope>
    <source>
        <strain evidence="7 8">DSM 102235</strain>
    </source>
</reference>
<dbReference type="GO" id="GO:0005524">
    <property type="term" value="F:ATP binding"/>
    <property type="evidence" value="ECO:0007669"/>
    <property type="project" value="UniProtKB-KW"/>
</dbReference>
<sequence>MARILILSSVVACGHVGLSAGQPVLQRLGHSVTGLPTIMLSNHPGFAHAAGDRVPVERLRAMVDALADNGWLGVHDAVQTGYLPSPAHVGFACEMIDRMRALRPGLRVIVDPVLGDDPGGLYVSQDTAMTMRESLVPRADIVTPNRFEAEWLGHVLPQTARVVETSARAGARFGALDRSADGATFYPVAKQANVPQGTGDVLAALIAADVPLGQALGYLQSLIAASLGAPHLAIAEANDIWTRATALKGEPHGL</sequence>
<evidence type="ECO:0000256" key="3">
    <source>
        <dbReference type="ARBA" id="ARBA00022741"/>
    </source>
</evidence>
<keyword evidence="8" id="KW-1185">Reference proteome</keyword>
<dbReference type="InterPro" id="IPR029056">
    <property type="entry name" value="Ribokinase-like"/>
</dbReference>
<name>A0A7W6DPU1_9RHOB</name>
<proteinExistence type="predicted"/>
<keyword evidence="3" id="KW-0547">Nucleotide-binding</keyword>
<dbReference type="GO" id="GO:0008478">
    <property type="term" value="F:pyridoxal kinase activity"/>
    <property type="evidence" value="ECO:0007669"/>
    <property type="project" value="UniProtKB-EC"/>
</dbReference>
<evidence type="ECO:0000256" key="4">
    <source>
        <dbReference type="ARBA" id="ARBA00022777"/>
    </source>
</evidence>
<organism evidence="7 8">
    <name type="scientific">Sagittula marina</name>
    <dbReference type="NCBI Taxonomy" id="943940"/>
    <lineage>
        <taxon>Bacteria</taxon>
        <taxon>Pseudomonadati</taxon>
        <taxon>Pseudomonadota</taxon>
        <taxon>Alphaproteobacteria</taxon>
        <taxon>Rhodobacterales</taxon>
        <taxon>Roseobacteraceae</taxon>
        <taxon>Sagittula</taxon>
    </lineage>
</organism>
<dbReference type="Proteomes" id="UP000541426">
    <property type="component" value="Unassembled WGS sequence"/>
</dbReference>
<dbReference type="EMBL" id="JACIEJ010000008">
    <property type="protein sequence ID" value="MBB3986948.1"/>
    <property type="molecule type" value="Genomic_DNA"/>
</dbReference>
<gene>
    <name evidence="7" type="ORF">GGQ68_003292</name>
</gene>
<keyword evidence="5" id="KW-0067">ATP-binding</keyword>
<accession>A0A7W6DPU1</accession>
<dbReference type="InterPro" id="IPR013749">
    <property type="entry name" value="PM/HMP-P_kinase-1"/>
</dbReference>
<dbReference type="RefSeq" id="WP_183967732.1">
    <property type="nucleotide sequence ID" value="NZ_BAABBZ010000019.1"/>
</dbReference>
<protein>
    <recommendedName>
        <fullName evidence="1">pyridoxal kinase</fullName>
        <ecNumber evidence="1">2.7.1.35</ecNumber>
    </recommendedName>
</protein>
<keyword evidence="2 7" id="KW-0808">Transferase</keyword>
<dbReference type="Pfam" id="PF08543">
    <property type="entry name" value="Phos_pyr_kin"/>
    <property type="match status" value="1"/>
</dbReference>
<evidence type="ECO:0000313" key="7">
    <source>
        <dbReference type="EMBL" id="MBB3986948.1"/>
    </source>
</evidence>
<comment type="caution">
    <text evidence="7">The sequence shown here is derived from an EMBL/GenBank/DDBJ whole genome shotgun (WGS) entry which is preliminary data.</text>
</comment>
<evidence type="ECO:0000256" key="5">
    <source>
        <dbReference type="ARBA" id="ARBA00022840"/>
    </source>
</evidence>
<dbReference type="GO" id="GO:0005829">
    <property type="term" value="C:cytosol"/>
    <property type="evidence" value="ECO:0007669"/>
    <property type="project" value="TreeGrafter"/>
</dbReference>
<dbReference type="EC" id="2.7.1.35" evidence="1"/>